<evidence type="ECO:0000256" key="5">
    <source>
        <dbReference type="ARBA" id="ARBA00022603"/>
    </source>
</evidence>
<dbReference type="Pfam" id="PF01135">
    <property type="entry name" value="PCMT"/>
    <property type="match status" value="1"/>
</dbReference>
<evidence type="ECO:0000313" key="8">
    <source>
        <dbReference type="EMBL" id="GIM12137.1"/>
    </source>
</evidence>
<proteinExistence type="inferred from homology"/>
<keyword evidence="7" id="KW-0949">S-adenosyl-L-methionine</keyword>
<dbReference type="GO" id="GO:0005737">
    <property type="term" value="C:cytoplasm"/>
    <property type="evidence" value="ECO:0007669"/>
    <property type="project" value="UniProtKB-SubCell"/>
</dbReference>
<evidence type="ECO:0000256" key="1">
    <source>
        <dbReference type="ARBA" id="ARBA00004496"/>
    </source>
</evidence>
<dbReference type="InterPro" id="IPR029063">
    <property type="entry name" value="SAM-dependent_MTases_sf"/>
</dbReference>
<keyword evidence="4" id="KW-0963">Cytoplasm</keyword>
<evidence type="ECO:0000256" key="4">
    <source>
        <dbReference type="ARBA" id="ARBA00022490"/>
    </source>
</evidence>
<feature type="non-terminal residue" evidence="8">
    <location>
        <position position="154"/>
    </location>
</feature>
<keyword evidence="5" id="KW-0489">Methyltransferase</keyword>
<dbReference type="EMBL" id="BNCQ01000042">
    <property type="protein sequence ID" value="GIM12137.1"/>
    <property type="molecule type" value="Genomic_DNA"/>
</dbReference>
<evidence type="ECO:0000256" key="2">
    <source>
        <dbReference type="ARBA" id="ARBA00005369"/>
    </source>
</evidence>
<comment type="caution">
    <text evidence="8">The sequence shown here is derived from an EMBL/GenBank/DDBJ whole genome shotgun (WGS) entry which is preliminary data.</text>
</comment>
<comment type="similarity">
    <text evidence="2">Belongs to the methyltransferase superfamily. L-isoaspartyl/D-aspartyl protein methyltransferase family.</text>
</comment>
<comment type="subcellular location">
    <subcellularLocation>
        <location evidence="1">Cytoplasm</location>
    </subcellularLocation>
</comment>
<protein>
    <recommendedName>
        <fullName evidence="3">protein-L-isoaspartate(D-aspartate) O-methyltransferase</fullName>
        <ecNumber evidence="3">2.1.1.77</ecNumber>
    </recommendedName>
</protein>
<organism evidence="8 9">
    <name type="scientific">Volvox reticuliferus</name>
    <dbReference type="NCBI Taxonomy" id="1737510"/>
    <lineage>
        <taxon>Eukaryota</taxon>
        <taxon>Viridiplantae</taxon>
        <taxon>Chlorophyta</taxon>
        <taxon>core chlorophytes</taxon>
        <taxon>Chlorophyceae</taxon>
        <taxon>CS clade</taxon>
        <taxon>Chlamydomonadales</taxon>
        <taxon>Volvocaceae</taxon>
        <taxon>Volvox</taxon>
    </lineage>
</organism>
<evidence type="ECO:0000256" key="7">
    <source>
        <dbReference type="ARBA" id="ARBA00022691"/>
    </source>
</evidence>
<dbReference type="GO" id="GO:0032259">
    <property type="term" value="P:methylation"/>
    <property type="evidence" value="ECO:0007669"/>
    <property type="project" value="UniProtKB-KW"/>
</dbReference>
<keyword evidence="6" id="KW-0808">Transferase</keyword>
<dbReference type="GO" id="GO:0004719">
    <property type="term" value="F:protein-L-isoaspartate (D-aspartate) O-methyltransferase activity"/>
    <property type="evidence" value="ECO:0007669"/>
    <property type="project" value="UniProtKB-EC"/>
</dbReference>
<dbReference type="AlphaFoldDB" id="A0A8J4LV61"/>
<dbReference type="SUPFAM" id="SSF53335">
    <property type="entry name" value="S-adenosyl-L-methionine-dependent methyltransferases"/>
    <property type="match status" value="1"/>
</dbReference>
<reference evidence="8" key="1">
    <citation type="journal article" date="2021" name="Proc. Natl. Acad. Sci. U.S.A.">
        <title>Three genomes in the algal genus Volvox reveal the fate of a haploid sex-determining region after a transition to homothallism.</title>
        <authorList>
            <person name="Yamamoto K."/>
            <person name="Hamaji T."/>
            <person name="Kawai-Toyooka H."/>
            <person name="Matsuzaki R."/>
            <person name="Takahashi F."/>
            <person name="Nishimura Y."/>
            <person name="Kawachi M."/>
            <person name="Noguchi H."/>
            <person name="Minakuchi Y."/>
            <person name="Umen J.G."/>
            <person name="Toyoda A."/>
            <person name="Nozaki H."/>
        </authorList>
    </citation>
    <scope>NUCLEOTIDE SEQUENCE</scope>
    <source>
        <strain evidence="8">NIES-3785</strain>
    </source>
</reference>
<name>A0A8J4LV61_9CHLO</name>
<evidence type="ECO:0000256" key="3">
    <source>
        <dbReference type="ARBA" id="ARBA00011890"/>
    </source>
</evidence>
<feature type="non-terminal residue" evidence="8">
    <location>
        <position position="1"/>
    </location>
</feature>
<accession>A0A8J4LV61</accession>
<dbReference type="PANTHER" id="PTHR11579">
    <property type="entry name" value="PROTEIN-L-ISOASPARTATE O-METHYLTRANSFERASE"/>
    <property type="match status" value="1"/>
</dbReference>
<evidence type="ECO:0000313" key="9">
    <source>
        <dbReference type="Proteomes" id="UP000722791"/>
    </source>
</evidence>
<dbReference type="InterPro" id="IPR000682">
    <property type="entry name" value="PCMT"/>
</dbReference>
<sequence>GYLTACFGLMVSPGGRVLGVEVVPELAERSVQSLKQVVPQLLQDGTITIESGNVLSGVLASERPFDAIHVGAAAEELPRDLVAKLAPGGRMVVPVGPHNSIQVLTVVDKAPTVEVAEDGRWRGLAPQGQGGPVEEGMEGEDWGRGIRVTKVMDV</sequence>
<dbReference type="Gene3D" id="3.40.50.150">
    <property type="entry name" value="Vaccinia Virus protein VP39"/>
    <property type="match status" value="1"/>
</dbReference>
<evidence type="ECO:0000256" key="6">
    <source>
        <dbReference type="ARBA" id="ARBA00022679"/>
    </source>
</evidence>
<dbReference type="CDD" id="cd02440">
    <property type="entry name" value="AdoMet_MTases"/>
    <property type="match status" value="1"/>
</dbReference>
<dbReference type="Proteomes" id="UP000722791">
    <property type="component" value="Unassembled WGS sequence"/>
</dbReference>
<gene>
    <name evidence="8" type="ORF">Vretimale_15558</name>
</gene>
<dbReference type="PANTHER" id="PTHR11579:SF0">
    <property type="entry name" value="PROTEIN-L-ISOASPARTATE(D-ASPARTATE) O-METHYLTRANSFERASE"/>
    <property type="match status" value="1"/>
</dbReference>
<dbReference type="EC" id="2.1.1.77" evidence="3"/>